<evidence type="ECO:0000256" key="3">
    <source>
        <dbReference type="ARBA" id="ARBA00022670"/>
    </source>
</evidence>
<evidence type="ECO:0000259" key="17">
    <source>
        <dbReference type="PROSITE" id="PS50235"/>
    </source>
</evidence>
<dbReference type="InterPro" id="IPR001394">
    <property type="entry name" value="Peptidase_C19_UCH"/>
</dbReference>
<feature type="domain" description="UBA" evidence="16">
    <location>
        <begin position="564"/>
        <end position="615"/>
    </location>
</feature>
<dbReference type="InterPro" id="IPR041432">
    <property type="entry name" value="UBP13_Znf-UBP_var"/>
</dbReference>
<dbReference type="PROSITE" id="PS50235">
    <property type="entry name" value="USP_3"/>
    <property type="match status" value="1"/>
</dbReference>
<keyword evidence="20" id="KW-1185">Reference proteome</keyword>
<evidence type="ECO:0000256" key="15">
    <source>
        <dbReference type="RuleBase" id="RU366025"/>
    </source>
</evidence>
<evidence type="ECO:0000256" key="2">
    <source>
        <dbReference type="ARBA" id="ARBA00009085"/>
    </source>
</evidence>
<evidence type="ECO:0000259" key="18">
    <source>
        <dbReference type="PROSITE" id="PS50271"/>
    </source>
</evidence>
<feature type="binding site" evidence="13">
    <location>
        <position position="194"/>
    </location>
    <ligand>
        <name>Zn(2+)</name>
        <dbReference type="ChEBI" id="CHEBI:29105"/>
    </ligand>
</feature>
<dbReference type="EMBL" id="HG793125">
    <property type="protein sequence ID" value="CDK25183.1"/>
    <property type="molecule type" value="Genomic_DNA"/>
</dbReference>
<dbReference type="CDD" id="cd02658">
    <property type="entry name" value="Peptidase_C19B"/>
    <property type="match status" value="1"/>
</dbReference>
<dbReference type="FunFam" id="1.10.8.10:FF:000086">
    <property type="entry name" value="Ubiquitin carboxyl-terminal hydrolase"/>
    <property type="match status" value="1"/>
</dbReference>
<sequence length="775" mass="86704">MGCSHTDEVANSLKAPTSADSVYKDDCMFCFDTAFDTDGLDICLHCYQSFSRGQLDHTHKHSDIFDHFLFLNYKKVAKPKSERDEQPLKMAKLEIREETESELFDVKTSLYCSQCDQEIDEIPPNVSVVMQAVLKATSSEKKDEIKSWEQEIVPCQHAFDIAQHPLAGVDLTHCTQCDLKENLWICITCGALGCGRAQFGGVPGNSHALAHYQNCESHPIAVKLGSLSTTSADCFCYACNDEVKIPELPQLLSTFGINIDSYVKTEKNLTELQIEQNVKWDFNMDRQDGASLEPLFGPGFTGLKNMGNSCYLSSVLQVLFSTPAYQTAFATSQGVPDECLINQNPAHDLETQLYKVSDGLLSGRYSVPDESTSETIKYQKGIKPSGLKSLIGEGHPEFCTMKQQDAFEFWLYLTDKVDRLFKDQKSPNVPFKFVIENKLKCTKCGGVRLSKELSEVVSLAADSKYNIVNDEKVYEPISFDDVMKNFGDSEQIEYRCPQCQSNELATKSSGFLTYPDILILNPQRIKLENWVPTKTQVPIVYSNPLDLSPYKAPGMLPGETELPETDESEDGKFIPNETAMDQLVSMGFSENRATKALFNTDNSDADSAMNWLFQHIEDADIDDPFVEVPRKSSSAKKEDVDSLIAMGFSKQLAEKALLVSAGNLEAAVEWVFANPDDDGSIEEEETKKPNDLITELTSTATTATPKYHLKAVICHKGTNVNSGHYVAFIRRIVNNVEQWVLFNDEKVVLSDGDSSLEDLEKRGYIYVFEKEKSMY</sequence>
<feature type="binding site" evidence="13">
    <location>
        <position position="207"/>
    </location>
    <ligand>
        <name>Zn(2+)</name>
        <dbReference type="ChEBI" id="CHEBI:29105"/>
    </ligand>
</feature>
<comment type="similarity">
    <text evidence="2 11 15">Belongs to the peptidase C19 family.</text>
</comment>
<dbReference type="HOGENOM" id="CLU_009884_1_0_1"/>
<dbReference type="Pfam" id="PF02148">
    <property type="entry name" value="zf-UBP"/>
    <property type="match status" value="1"/>
</dbReference>
<dbReference type="PROSITE" id="PS50271">
    <property type="entry name" value="ZF_UBP"/>
    <property type="match status" value="1"/>
</dbReference>
<evidence type="ECO:0000256" key="1">
    <source>
        <dbReference type="ARBA" id="ARBA00000707"/>
    </source>
</evidence>
<feature type="domain" description="USP" evidence="17">
    <location>
        <begin position="301"/>
        <end position="771"/>
    </location>
</feature>
<proteinExistence type="inferred from homology"/>
<evidence type="ECO:0000256" key="11">
    <source>
        <dbReference type="PIRNR" id="PIRNR016308"/>
    </source>
</evidence>
<dbReference type="GO" id="GO:0006508">
    <property type="term" value="P:proteolysis"/>
    <property type="evidence" value="ECO:0007669"/>
    <property type="project" value="UniProtKB-KW"/>
</dbReference>
<feature type="active site" description="Nucleophile" evidence="12">
    <location>
        <position position="310"/>
    </location>
</feature>
<dbReference type="SUPFAM" id="SSF57850">
    <property type="entry name" value="RING/U-box"/>
    <property type="match status" value="2"/>
</dbReference>
<evidence type="ECO:0000256" key="12">
    <source>
        <dbReference type="PIRSR" id="PIRSR016308-1"/>
    </source>
</evidence>
<dbReference type="GO" id="GO:0005829">
    <property type="term" value="C:cytosol"/>
    <property type="evidence" value="ECO:0007669"/>
    <property type="project" value="TreeGrafter"/>
</dbReference>
<evidence type="ECO:0000259" key="16">
    <source>
        <dbReference type="PROSITE" id="PS50030"/>
    </source>
</evidence>
<keyword evidence="7 11" id="KW-0833">Ubl conjugation pathway</keyword>
<keyword evidence="9 11" id="KW-0788">Thiol protease</keyword>
<dbReference type="PROSITE" id="PS00973">
    <property type="entry name" value="USP_2"/>
    <property type="match status" value="1"/>
</dbReference>
<dbReference type="OrthoDB" id="361536at2759"/>
<keyword evidence="5" id="KW-0677">Repeat</keyword>
<dbReference type="PROSITE" id="PS50030">
    <property type="entry name" value="UBA"/>
    <property type="match status" value="2"/>
</dbReference>
<dbReference type="PIRSF" id="PIRSF016308">
    <property type="entry name" value="UBP"/>
    <property type="match status" value="1"/>
</dbReference>
<feature type="domain" description="UBA" evidence="16">
    <location>
        <begin position="634"/>
        <end position="674"/>
    </location>
</feature>
<dbReference type="InterPro" id="IPR015940">
    <property type="entry name" value="UBA"/>
</dbReference>
<evidence type="ECO:0000256" key="14">
    <source>
        <dbReference type="PROSITE-ProRule" id="PRU00502"/>
    </source>
</evidence>
<reference evidence="19" key="1">
    <citation type="submission" date="2013-12" db="EMBL/GenBank/DDBJ databases">
        <authorList>
            <person name="Genoscope - CEA"/>
        </authorList>
    </citation>
    <scope>NUCLEOTIDE SEQUENCE</scope>
    <source>
        <strain evidence="19">CBS 1993</strain>
    </source>
</reference>
<dbReference type="InterPro" id="IPR028889">
    <property type="entry name" value="USP"/>
</dbReference>
<dbReference type="Gene3D" id="3.30.40.10">
    <property type="entry name" value="Zinc/RING finger domain, C3HC4 (zinc finger)"/>
    <property type="match status" value="2"/>
</dbReference>
<dbReference type="GO" id="GO:0008270">
    <property type="term" value="F:zinc ion binding"/>
    <property type="evidence" value="ECO:0007669"/>
    <property type="project" value="UniProtKB-UniRule"/>
</dbReference>
<feature type="domain" description="UBP-type" evidence="18">
    <location>
        <begin position="153"/>
        <end position="259"/>
    </location>
</feature>
<dbReference type="InterPro" id="IPR009060">
    <property type="entry name" value="UBA-like_sf"/>
</dbReference>
<dbReference type="RefSeq" id="XP_022457195.1">
    <property type="nucleotide sequence ID" value="XM_022605758.1"/>
</dbReference>
<dbReference type="PANTHER" id="PTHR24006:SF664">
    <property type="entry name" value="UBIQUITIN CARBOXYL-TERMINAL HYDROLASE"/>
    <property type="match status" value="1"/>
</dbReference>
<evidence type="ECO:0000256" key="7">
    <source>
        <dbReference type="ARBA" id="ARBA00022786"/>
    </source>
</evidence>
<dbReference type="EC" id="3.4.19.12" evidence="11 15"/>
<keyword evidence="10 11" id="KW-0862">Zinc</keyword>
<dbReference type="Gene3D" id="1.10.8.10">
    <property type="entry name" value="DNA helicase RuvA subunit, C-terminal domain"/>
    <property type="match status" value="2"/>
</dbReference>
<evidence type="ECO:0000256" key="8">
    <source>
        <dbReference type="ARBA" id="ARBA00022801"/>
    </source>
</evidence>
<dbReference type="SUPFAM" id="SSF46934">
    <property type="entry name" value="UBA-like"/>
    <property type="match status" value="1"/>
</dbReference>
<dbReference type="InterPro" id="IPR018200">
    <property type="entry name" value="USP_CS"/>
</dbReference>
<dbReference type="GO" id="GO:0004843">
    <property type="term" value="F:cysteine-type deubiquitinase activity"/>
    <property type="evidence" value="ECO:0007669"/>
    <property type="project" value="UniProtKB-UniRule"/>
</dbReference>
<keyword evidence="3 11" id="KW-0645">Protease</keyword>
<dbReference type="SUPFAM" id="SSF54001">
    <property type="entry name" value="Cysteine proteinases"/>
    <property type="match status" value="1"/>
</dbReference>
<organism evidence="19 20">
    <name type="scientific">Kuraishia capsulata CBS 1993</name>
    <dbReference type="NCBI Taxonomy" id="1382522"/>
    <lineage>
        <taxon>Eukaryota</taxon>
        <taxon>Fungi</taxon>
        <taxon>Dikarya</taxon>
        <taxon>Ascomycota</taxon>
        <taxon>Saccharomycotina</taxon>
        <taxon>Pichiomycetes</taxon>
        <taxon>Pichiales</taxon>
        <taxon>Pichiaceae</taxon>
        <taxon>Kuraishia</taxon>
    </lineage>
</organism>
<dbReference type="InterPro" id="IPR001607">
    <property type="entry name" value="Znf_UBP"/>
</dbReference>
<dbReference type="PANTHER" id="PTHR24006">
    <property type="entry name" value="UBIQUITIN CARBOXYL-TERMINAL HYDROLASE"/>
    <property type="match status" value="1"/>
</dbReference>
<evidence type="ECO:0000256" key="4">
    <source>
        <dbReference type="ARBA" id="ARBA00022723"/>
    </source>
</evidence>
<dbReference type="InterPro" id="IPR013083">
    <property type="entry name" value="Znf_RING/FYVE/PHD"/>
</dbReference>
<dbReference type="AlphaFoldDB" id="W6MHJ5"/>
<keyword evidence="6 14" id="KW-0863">Zinc-finger</keyword>
<dbReference type="Proteomes" id="UP000019384">
    <property type="component" value="Unassembled WGS sequence"/>
</dbReference>
<dbReference type="Pfam" id="PF00627">
    <property type="entry name" value="UBA"/>
    <property type="match status" value="2"/>
</dbReference>
<reference evidence="19" key="2">
    <citation type="submission" date="2014-02" db="EMBL/GenBank/DDBJ databases">
        <title>Complete DNA sequence of /Kuraishia capsulata/ illustrates novel genomic features among budding yeasts (/Saccharomycotina/).</title>
        <authorList>
            <person name="Morales L."/>
            <person name="Noel B."/>
            <person name="Porcel B."/>
            <person name="Marcet-Houben M."/>
            <person name="Hullo M-F."/>
            <person name="Sacerdot C."/>
            <person name="Tekaia F."/>
            <person name="Leh-Louis V."/>
            <person name="Despons L."/>
            <person name="Khanna V."/>
            <person name="Aury J-M."/>
            <person name="Barbe V."/>
            <person name="Couloux A."/>
            <person name="Labadie K."/>
            <person name="Pelletier E."/>
            <person name="Souciet J-L."/>
            <person name="Boekhout T."/>
            <person name="Gabaldon T."/>
            <person name="Wincker P."/>
            <person name="Dujon B."/>
        </authorList>
    </citation>
    <scope>NUCLEOTIDE SEQUENCE</scope>
    <source>
        <strain evidence="19">CBS 1993</strain>
    </source>
</reference>
<dbReference type="GO" id="GO:0005634">
    <property type="term" value="C:nucleus"/>
    <property type="evidence" value="ECO:0007669"/>
    <property type="project" value="TreeGrafter"/>
</dbReference>
<feature type="active site" description="Proton acceptor" evidence="12">
    <location>
        <position position="724"/>
    </location>
</feature>
<dbReference type="Gene3D" id="3.90.70.10">
    <property type="entry name" value="Cysteine proteinases"/>
    <property type="match status" value="1"/>
</dbReference>
<dbReference type="InterPro" id="IPR050164">
    <property type="entry name" value="Peptidase_C19"/>
</dbReference>
<accession>W6MHJ5</accession>
<protein>
    <recommendedName>
        <fullName evidence="11 15">Ubiquitin carboxyl-terminal hydrolase</fullName>
        <ecNumber evidence="11 15">3.4.19.12</ecNumber>
    </recommendedName>
</protein>
<evidence type="ECO:0000256" key="5">
    <source>
        <dbReference type="ARBA" id="ARBA00022737"/>
    </source>
</evidence>
<dbReference type="PROSITE" id="PS00972">
    <property type="entry name" value="USP_1"/>
    <property type="match status" value="1"/>
</dbReference>
<comment type="catalytic activity">
    <reaction evidence="1 11 15">
        <text>Thiol-dependent hydrolysis of ester, thioester, amide, peptide and isopeptide bonds formed by the C-terminal Gly of ubiquitin (a 76-residue protein attached to proteins as an intracellular targeting signal).</text>
        <dbReference type="EC" id="3.4.19.12"/>
    </reaction>
</comment>
<feature type="binding site" evidence="13">
    <location>
        <position position="177"/>
    </location>
    <ligand>
        <name>Zn(2+)</name>
        <dbReference type="ChEBI" id="CHEBI:29105"/>
    </ligand>
</feature>
<gene>
    <name evidence="19" type="ORF">KUCA_T00001150001</name>
</gene>
<dbReference type="GO" id="GO:0016579">
    <property type="term" value="P:protein deubiquitination"/>
    <property type="evidence" value="ECO:0007669"/>
    <property type="project" value="InterPro"/>
</dbReference>
<keyword evidence="4 11" id="KW-0479">Metal-binding</keyword>
<dbReference type="CDD" id="cd14385">
    <property type="entry name" value="UBA1_spUBP14_like"/>
    <property type="match status" value="1"/>
</dbReference>
<name>W6MHJ5_9ASCO</name>
<keyword evidence="8 11" id="KW-0378">Hydrolase</keyword>
<evidence type="ECO:0000256" key="13">
    <source>
        <dbReference type="PIRSR" id="PIRSR016308-3"/>
    </source>
</evidence>
<dbReference type="GeneID" id="34518583"/>
<dbReference type="STRING" id="1382522.W6MHJ5"/>
<dbReference type="SMART" id="SM00165">
    <property type="entry name" value="UBA"/>
    <property type="match status" value="2"/>
</dbReference>
<dbReference type="InterPro" id="IPR016652">
    <property type="entry name" value="Ubiquitinyl_hydrolase"/>
</dbReference>
<evidence type="ECO:0000256" key="6">
    <source>
        <dbReference type="ARBA" id="ARBA00022771"/>
    </source>
</evidence>
<dbReference type="InterPro" id="IPR038765">
    <property type="entry name" value="Papain-like_cys_pep_sf"/>
</dbReference>
<dbReference type="Pfam" id="PF17807">
    <property type="entry name" value="zf-UBP_var"/>
    <property type="match status" value="1"/>
</dbReference>
<evidence type="ECO:0000256" key="9">
    <source>
        <dbReference type="ARBA" id="ARBA00022807"/>
    </source>
</evidence>
<evidence type="ECO:0000313" key="20">
    <source>
        <dbReference type="Proteomes" id="UP000019384"/>
    </source>
</evidence>
<evidence type="ECO:0000313" key="19">
    <source>
        <dbReference type="EMBL" id="CDK25183.1"/>
    </source>
</evidence>
<dbReference type="FunFam" id="3.30.40.10:FF:000396">
    <property type="entry name" value="Ubiquitin carboxyl-terminal hydrolase"/>
    <property type="match status" value="1"/>
</dbReference>
<evidence type="ECO:0000256" key="10">
    <source>
        <dbReference type="ARBA" id="ARBA00022833"/>
    </source>
</evidence>
<dbReference type="SMART" id="SM00290">
    <property type="entry name" value="ZnF_UBP"/>
    <property type="match status" value="2"/>
</dbReference>
<dbReference type="Pfam" id="PF00443">
    <property type="entry name" value="UCH"/>
    <property type="match status" value="1"/>
</dbReference>